<dbReference type="STRING" id="1801997.A3J64_02680"/>
<proteinExistence type="predicted"/>
<sequence length="93" mass="10263">MNKKKILNYLIIIEPDERTGTDEPCFSVYCPILGLADSGDTIEEAMANMTELIKFHLESLSKEGEPIPIEKPEKGIIGTLQVPLPKLAKLIPA</sequence>
<accession>A0A1G2FEK5</accession>
<dbReference type="InterPro" id="IPR035069">
    <property type="entry name" value="TTHA1013/TTHA0281-like"/>
</dbReference>
<dbReference type="InterPro" id="IPR051404">
    <property type="entry name" value="TA_system_antitoxin"/>
</dbReference>
<evidence type="ECO:0000313" key="1">
    <source>
        <dbReference type="EMBL" id="OGZ36506.1"/>
    </source>
</evidence>
<protein>
    <submittedName>
        <fullName evidence="1">Uncharacterized protein</fullName>
    </submittedName>
</protein>
<evidence type="ECO:0000313" key="2">
    <source>
        <dbReference type="Proteomes" id="UP000177061"/>
    </source>
</evidence>
<comment type="caution">
    <text evidence="1">The sequence shown here is derived from an EMBL/GenBank/DDBJ whole genome shotgun (WGS) entry which is preliminary data.</text>
</comment>
<organism evidence="1 2">
    <name type="scientific">Candidatus Portnoybacteria bacterium RIFCSPHIGHO2_12_FULL_38_9</name>
    <dbReference type="NCBI Taxonomy" id="1801997"/>
    <lineage>
        <taxon>Bacteria</taxon>
        <taxon>Candidatus Portnoyibacteriota</taxon>
    </lineage>
</organism>
<reference evidence="1 2" key="1">
    <citation type="journal article" date="2016" name="Nat. Commun.">
        <title>Thousands of microbial genomes shed light on interconnected biogeochemical processes in an aquifer system.</title>
        <authorList>
            <person name="Anantharaman K."/>
            <person name="Brown C.T."/>
            <person name="Hug L.A."/>
            <person name="Sharon I."/>
            <person name="Castelle C.J."/>
            <person name="Probst A.J."/>
            <person name="Thomas B.C."/>
            <person name="Singh A."/>
            <person name="Wilkins M.J."/>
            <person name="Karaoz U."/>
            <person name="Brodie E.L."/>
            <person name="Williams K.H."/>
            <person name="Hubbard S.S."/>
            <person name="Banfield J.F."/>
        </authorList>
    </citation>
    <scope>NUCLEOTIDE SEQUENCE [LARGE SCALE GENOMIC DNA]</scope>
</reference>
<dbReference type="Gene3D" id="3.30.160.250">
    <property type="match status" value="1"/>
</dbReference>
<dbReference type="Proteomes" id="UP000177061">
    <property type="component" value="Unassembled WGS sequence"/>
</dbReference>
<gene>
    <name evidence="1" type="ORF">A3J64_02680</name>
</gene>
<name>A0A1G2FEK5_9BACT</name>
<dbReference type="PANTHER" id="PTHR34504">
    <property type="entry name" value="ANTITOXIN HICB"/>
    <property type="match status" value="1"/>
</dbReference>
<dbReference type="SUPFAM" id="SSF143100">
    <property type="entry name" value="TTHA1013/TTHA0281-like"/>
    <property type="match status" value="1"/>
</dbReference>
<dbReference type="PANTHER" id="PTHR34504:SF2">
    <property type="entry name" value="UPF0150 PROTEIN SSL0259"/>
    <property type="match status" value="1"/>
</dbReference>
<dbReference type="EMBL" id="MHNB01000025">
    <property type="protein sequence ID" value="OGZ36506.1"/>
    <property type="molecule type" value="Genomic_DNA"/>
</dbReference>
<dbReference type="AlphaFoldDB" id="A0A1G2FEK5"/>